<evidence type="ECO:0000256" key="2">
    <source>
        <dbReference type="SAM" id="MobiDB-lite"/>
    </source>
</evidence>
<dbReference type="InterPro" id="IPR000571">
    <property type="entry name" value="Znf_CCCH"/>
</dbReference>
<dbReference type="OrthoDB" id="6098081at2759"/>
<dbReference type="PANTHER" id="PTHR35558:SF1">
    <property type="entry name" value="ENDONUCLEASE_EXONUCLEASE_PHOSPHATASE DOMAIN-CONTAINING PROTEIN"/>
    <property type="match status" value="1"/>
</dbReference>
<dbReference type="EMBL" id="NEDP02003301">
    <property type="protein sequence ID" value="OWF49023.1"/>
    <property type="molecule type" value="Genomic_DNA"/>
</dbReference>
<keyword evidence="1" id="KW-0479">Metal-binding</keyword>
<evidence type="ECO:0000313" key="4">
    <source>
        <dbReference type="EMBL" id="OWF49023.1"/>
    </source>
</evidence>
<feature type="domain" description="C3H1-type" evidence="3">
    <location>
        <begin position="260"/>
        <end position="288"/>
    </location>
</feature>
<feature type="zinc finger region" description="C3H1-type" evidence="1">
    <location>
        <begin position="260"/>
        <end position="288"/>
    </location>
</feature>
<organism evidence="4 5">
    <name type="scientific">Mizuhopecten yessoensis</name>
    <name type="common">Japanese scallop</name>
    <name type="synonym">Patinopecten yessoensis</name>
    <dbReference type="NCBI Taxonomy" id="6573"/>
    <lineage>
        <taxon>Eukaryota</taxon>
        <taxon>Metazoa</taxon>
        <taxon>Spiralia</taxon>
        <taxon>Lophotrochozoa</taxon>
        <taxon>Mollusca</taxon>
        <taxon>Bivalvia</taxon>
        <taxon>Autobranchia</taxon>
        <taxon>Pteriomorphia</taxon>
        <taxon>Pectinida</taxon>
        <taxon>Pectinoidea</taxon>
        <taxon>Pectinidae</taxon>
        <taxon>Mizuhopecten</taxon>
    </lineage>
</organism>
<dbReference type="PROSITE" id="PS50103">
    <property type="entry name" value="ZF_C3H1"/>
    <property type="match status" value="1"/>
</dbReference>
<dbReference type="Proteomes" id="UP000242188">
    <property type="component" value="Unassembled WGS sequence"/>
</dbReference>
<proteinExistence type="predicted"/>
<comment type="caution">
    <text evidence="4">The sequence shown here is derived from an EMBL/GenBank/DDBJ whole genome shotgun (WGS) entry which is preliminary data.</text>
</comment>
<keyword evidence="1" id="KW-0862">Zinc</keyword>
<protein>
    <recommendedName>
        <fullName evidence="3">C3H1-type domain-containing protein</fullName>
    </recommendedName>
</protein>
<keyword evidence="1" id="KW-0863">Zinc-finger</keyword>
<evidence type="ECO:0000256" key="1">
    <source>
        <dbReference type="PROSITE-ProRule" id="PRU00723"/>
    </source>
</evidence>
<keyword evidence="5" id="KW-1185">Reference proteome</keyword>
<feature type="compositionally biased region" description="Low complexity" evidence="2">
    <location>
        <begin position="319"/>
        <end position="332"/>
    </location>
</feature>
<reference evidence="4 5" key="1">
    <citation type="journal article" date="2017" name="Nat. Ecol. Evol.">
        <title>Scallop genome provides insights into evolution of bilaterian karyotype and development.</title>
        <authorList>
            <person name="Wang S."/>
            <person name="Zhang J."/>
            <person name="Jiao W."/>
            <person name="Li J."/>
            <person name="Xun X."/>
            <person name="Sun Y."/>
            <person name="Guo X."/>
            <person name="Huan P."/>
            <person name="Dong B."/>
            <person name="Zhang L."/>
            <person name="Hu X."/>
            <person name="Sun X."/>
            <person name="Wang J."/>
            <person name="Zhao C."/>
            <person name="Wang Y."/>
            <person name="Wang D."/>
            <person name="Huang X."/>
            <person name="Wang R."/>
            <person name="Lv J."/>
            <person name="Li Y."/>
            <person name="Zhang Z."/>
            <person name="Liu B."/>
            <person name="Lu W."/>
            <person name="Hui Y."/>
            <person name="Liang J."/>
            <person name="Zhou Z."/>
            <person name="Hou R."/>
            <person name="Li X."/>
            <person name="Liu Y."/>
            <person name="Li H."/>
            <person name="Ning X."/>
            <person name="Lin Y."/>
            <person name="Zhao L."/>
            <person name="Xing Q."/>
            <person name="Dou J."/>
            <person name="Li Y."/>
            <person name="Mao J."/>
            <person name="Guo H."/>
            <person name="Dou H."/>
            <person name="Li T."/>
            <person name="Mu C."/>
            <person name="Jiang W."/>
            <person name="Fu Q."/>
            <person name="Fu X."/>
            <person name="Miao Y."/>
            <person name="Liu J."/>
            <person name="Yu Q."/>
            <person name="Li R."/>
            <person name="Liao H."/>
            <person name="Li X."/>
            <person name="Kong Y."/>
            <person name="Jiang Z."/>
            <person name="Chourrout D."/>
            <person name="Li R."/>
            <person name="Bao Z."/>
        </authorList>
    </citation>
    <scope>NUCLEOTIDE SEQUENCE [LARGE SCALE GENOMIC DNA]</scope>
    <source>
        <strain evidence="4 5">PY_sf001</strain>
    </source>
</reference>
<evidence type="ECO:0000313" key="5">
    <source>
        <dbReference type="Proteomes" id="UP000242188"/>
    </source>
</evidence>
<dbReference type="AlphaFoldDB" id="A0A210QJU4"/>
<accession>A0A210QJU4</accession>
<gene>
    <name evidence="4" type="ORF">KP79_PYT25806</name>
</gene>
<dbReference type="PANTHER" id="PTHR35558">
    <property type="entry name" value="SGNH_HYDRO DOMAIN-CONTAINING PROTEIN"/>
    <property type="match status" value="1"/>
</dbReference>
<feature type="compositionally biased region" description="Polar residues" evidence="2">
    <location>
        <begin position="304"/>
        <end position="318"/>
    </location>
</feature>
<sequence>MRQAGFTIQSPAVQTVPAEIPSASGSADCPPVDSTLFLRPATTNATPSVSGGGLNQSHMLQQQHMSFNETTHYSRPPLQGQDNVPSYVNVLNSVSGETPQVDSISRPLDMFVDLKVKSKIFADEFIDFGLLIKRSPQEKEPLRVEMQGQQLVLCQNNKPAHIKSIEQWLSAFHIFVAIYIQAHPQATPGLMKYADVIQTIHRRSGFAAAIHYDNNFRMWHQLVPTAPWHITHSEFYMEATAIGLKALCPQQPFQGQKPNTRIKKVCWAYDKHGRCSKGARCKFLHGCSICGGKHQQRNCYNAAQSGSRSETQQNSGSVNTQPSQQTNQSNSRQQRKAPQK</sequence>
<feature type="region of interest" description="Disordered" evidence="2">
    <location>
        <begin position="304"/>
        <end position="340"/>
    </location>
</feature>
<name>A0A210QJU4_MIZYE</name>
<evidence type="ECO:0000259" key="3">
    <source>
        <dbReference type="PROSITE" id="PS50103"/>
    </source>
</evidence>
<dbReference type="GO" id="GO:0008270">
    <property type="term" value="F:zinc ion binding"/>
    <property type="evidence" value="ECO:0007669"/>
    <property type="project" value="UniProtKB-KW"/>
</dbReference>